<dbReference type="EMBL" id="JAKJXO020000020">
    <property type="protein sequence ID" value="KAL1592782.1"/>
    <property type="molecule type" value="Genomic_DNA"/>
</dbReference>
<organism evidence="1 2">
    <name type="scientific">Paraconiothyrium brasiliense</name>
    <dbReference type="NCBI Taxonomy" id="300254"/>
    <lineage>
        <taxon>Eukaryota</taxon>
        <taxon>Fungi</taxon>
        <taxon>Dikarya</taxon>
        <taxon>Ascomycota</taxon>
        <taxon>Pezizomycotina</taxon>
        <taxon>Dothideomycetes</taxon>
        <taxon>Pleosporomycetidae</taxon>
        <taxon>Pleosporales</taxon>
        <taxon>Massarineae</taxon>
        <taxon>Didymosphaeriaceae</taxon>
        <taxon>Paraconiothyrium</taxon>
    </lineage>
</organism>
<accession>A0ABR3QLR9</accession>
<protein>
    <submittedName>
        <fullName evidence="1">Uncharacterized protein</fullName>
    </submittedName>
</protein>
<dbReference type="Gene3D" id="3.40.390.10">
    <property type="entry name" value="Collagenase (Catalytic Domain)"/>
    <property type="match status" value="1"/>
</dbReference>
<reference evidence="1 2" key="1">
    <citation type="submission" date="2024-02" db="EMBL/GenBank/DDBJ databases">
        <title>De novo assembly and annotation of 12 fungi associated with fruit tree decline syndrome in Ontario, Canada.</title>
        <authorList>
            <person name="Sulman M."/>
            <person name="Ellouze W."/>
            <person name="Ilyukhin E."/>
        </authorList>
    </citation>
    <scope>NUCLEOTIDE SEQUENCE [LARGE SCALE GENOMIC DNA]</scope>
    <source>
        <strain evidence="1 2">M42-189</strain>
    </source>
</reference>
<name>A0ABR3QLR9_9PLEO</name>
<sequence length="191" mass="21779">MSQLIENANNRKATEVRIYCNNQSLFEQVTGQQSDHNPARATIDFCTHSWTGPGKPFTYRDLADKELEGWDVRILNSLASHTLTHELTHVPVIGTQTFTINGQPIYFAKALDLHGIVEDVNGYYRSTDQQMLSQKLQNNVMYAITNSDSYAYALGLYILRTKQWRSDWDAANSKIVLHKDASLPLGRDWDQ</sequence>
<comment type="caution">
    <text evidence="1">The sequence shown here is derived from an EMBL/GenBank/DDBJ whole genome shotgun (WGS) entry which is preliminary data.</text>
</comment>
<dbReference type="InterPro" id="IPR024079">
    <property type="entry name" value="MetalloPept_cat_dom_sf"/>
</dbReference>
<keyword evidence="2" id="KW-1185">Reference proteome</keyword>
<evidence type="ECO:0000313" key="1">
    <source>
        <dbReference type="EMBL" id="KAL1592782.1"/>
    </source>
</evidence>
<gene>
    <name evidence="1" type="ORF">SLS60_011198</name>
</gene>
<dbReference type="Proteomes" id="UP001521785">
    <property type="component" value="Unassembled WGS sequence"/>
</dbReference>
<proteinExistence type="predicted"/>
<evidence type="ECO:0000313" key="2">
    <source>
        <dbReference type="Proteomes" id="UP001521785"/>
    </source>
</evidence>